<dbReference type="Proteomes" id="UP000698800">
    <property type="component" value="Unassembled WGS sequence"/>
</dbReference>
<comment type="caution">
    <text evidence="2">The sequence shown here is derived from an EMBL/GenBank/DDBJ whole genome shotgun (WGS) entry which is preliminary data.</text>
</comment>
<feature type="region of interest" description="Disordered" evidence="1">
    <location>
        <begin position="229"/>
        <end position="286"/>
    </location>
</feature>
<evidence type="ECO:0000313" key="2">
    <source>
        <dbReference type="EMBL" id="KAH0539049.1"/>
    </source>
</evidence>
<protein>
    <submittedName>
        <fullName evidence="2">Uncharacterized protein</fullName>
    </submittedName>
</protein>
<accession>A0A9P8I9B1</accession>
<keyword evidence="3" id="KW-1185">Reference proteome</keyword>
<name>A0A9P8I9B1_9PEZI</name>
<dbReference type="EMBL" id="JAGHQL010000088">
    <property type="protein sequence ID" value="KAH0539049.1"/>
    <property type="molecule type" value="Genomic_DNA"/>
</dbReference>
<sequence length="302" mass="34240">MVRPDWVAFCLGQVAFLQPVVFGPIYFNHSLKSLLYEMSHVPEGPAKPGRKRLAPKTETAVATKAAIPTTEPDPSSQTFNGVTIFIDCGMMGTLKRKACTDTGADANFVDYEVVRRTGLEVQKITDGICFQVGDGRKLTPVAELEMDFTVGGRPHKTYSERFLVVEDAPYDAILGNEFCGKYIYTKDPTIWPHFLQWSKASKLKSEEMQAERGSMDREDMNNEQRYLQDTSNRERERLANAPSEVPGTIAEQGYPQARSQVAGYAEPSEAAQSTPGASDWEWDHEQQRHRRYDYRLQKWIWN</sequence>
<organism evidence="2 3">
    <name type="scientific">Glutinoglossum americanum</name>
    <dbReference type="NCBI Taxonomy" id="1670608"/>
    <lineage>
        <taxon>Eukaryota</taxon>
        <taxon>Fungi</taxon>
        <taxon>Dikarya</taxon>
        <taxon>Ascomycota</taxon>
        <taxon>Pezizomycotina</taxon>
        <taxon>Geoglossomycetes</taxon>
        <taxon>Geoglossales</taxon>
        <taxon>Geoglossaceae</taxon>
        <taxon>Glutinoglossum</taxon>
    </lineage>
</organism>
<gene>
    <name evidence="2" type="ORF">FGG08_004395</name>
</gene>
<dbReference type="CDD" id="cd00303">
    <property type="entry name" value="retropepsin_like"/>
    <property type="match status" value="1"/>
</dbReference>
<dbReference type="OrthoDB" id="3506906at2759"/>
<proteinExistence type="predicted"/>
<evidence type="ECO:0000313" key="3">
    <source>
        <dbReference type="Proteomes" id="UP000698800"/>
    </source>
</evidence>
<evidence type="ECO:0000256" key="1">
    <source>
        <dbReference type="SAM" id="MobiDB-lite"/>
    </source>
</evidence>
<dbReference type="InterPro" id="IPR021109">
    <property type="entry name" value="Peptidase_aspartic_dom_sf"/>
</dbReference>
<dbReference type="AlphaFoldDB" id="A0A9P8I9B1"/>
<reference evidence="2" key="1">
    <citation type="submission" date="2021-03" db="EMBL/GenBank/DDBJ databases">
        <title>Comparative genomics and phylogenomic investigation of the class Geoglossomycetes provide insights into ecological specialization and systematics.</title>
        <authorList>
            <person name="Melie T."/>
            <person name="Pirro S."/>
            <person name="Miller A.N."/>
            <person name="Quandt A."/>
        </authorList>
    </citation>
    <scope>NUCLEOTIDE SEQUENCE</scope>
    <source>
        <strain evidence="2">GBOQ0MN5Z8</strain>
    </source>
</reference>
<dbReference type="Gene3D" id="2.40.70.10">
    <property type="entry name" value="Acid Proteases"/>
    <property type="match status" value="1"/>
</dbReference>